<keyword evidence="3" id="KW-1185">Reference proteome</keyword>
<accession>A0AAW1IBQ5</accession>
<name>A0AAW1IBQ5_POPJA</name>
<reference evidence="2 3" key="1">
    <citation type="journal article" date="2024" name="BMC Genomics">
        <title>De novo assembly and annotation of Popillia japonica's genome with initial clues to its potential as an invasive pest.</title>
        <authorList>
            <person name="Cucini C."/>
            <person name="Boschi S."/>
            <person name="Funari R."/>
            <person name="Cardaioli E."/>
            <person name="Iannotti N."/>
            <person name="Marturano G."/>
            <person name="Paoli F."/>
            <person name="Bruttini M."/>
            <person name="Carapelli A."/>
            <person name="Frati F."/>
            <person name="Nardi F."/>
        </authorList>
    </citation>
    <scope>NUCLEOTIDE SEQUENCE [LARGE SCALE GENOMIC DNA]</scope>
    <source>
        <strain evidence="2">DMR45628</strain>
    </source>
</reference>
<evidence type="ECO:0000256" key="1">
    <source>
        <dbReference type="SAM" id="MobiDB-lite"/>
    </source>
</evidence>
<sequence length="137" mass="15256">MKKTGSGPECAIKLSILEERALGVWGKVVVTGNSHITSYDGIDNSNNNNTISMIDIDEYEEISNIEVTTNTVDINEVILPDNNIEKVNNIDTFVSKEYGESSKPPQCTNKKTTSARHKPLSTLATHLLEVRHWPHSY</sequence>
<gene>
    <name evidence="2" type="ORF">QE152_g37039</name>
</gene>
<evidence type="ECO:0000313" key="2">
    <source>
        <dbReference type="EMBL" id="KAK9686644.1"/>
    </source>
</evidence>
<dbReference type="AlphaFoldDB" id="A0AAW1IBQ5"/>
<feature type="compositionally biased region" description="Polar residues" evidence="1">
    <location>
        <begin position="103"/>
        <end position="112"/>
    </location>
</feature>
<organism evidence="2 3">
    <name type="scientific">Popillia japonica</name>
    <name type="common">Japanese beetle</name>
    <dbReference type="NCBI Taxonomy" id="7064"/>
    <lineage>
        <taxon>Eukaryota</taxon>
        <taxon>Metazoa</taxon>
        <taxon>Ecdysozoa</taxon>
        <taxon>Arthropoda</taxon>
        <taxon>Hexapoda</taxon>
        <taxon>Insecta</taxon>
        <taxon>Pterygota</taxon>
        <taxon>Neoptera</taxon>
        <taxon>Endopterygota</taxon>
        <taxon>Coleoptera</taxon>
        <taxon>Polyphaga</taxon>
        <taxon>Scarabaeiformia</taxon>
        <taxon>Scarabaeidae</taxon>
        <taxon>Rutelinae</taxon>
        <taxon>Popillia</taxon>
    </lineage>
</organism>
<feature type="region of interest" description="Disordered" evidence="1">
    <location>
        <begin position="97"/>
        <end position="116"/>
    </location>
</feature>
<proteinExistence type="predicted"/>
<evidence type="ECO:0000313" key="3">
    <source>
        <dbReference type="Proteomes" id="UP001458880"/>
    </source>
</evidence>
<protein>
    <submittedName>
        <fullName evidence="2">Uncharacterized protein</fullName>
    </submittedName>
</protein>
<dbReference type="EMBL" id="JASPKY010000692">
    <property type="protein sequence ID" value="KAK9686644.1"/>
    <property type="molecule type" value="Genomic_DNA"/>
</dbReference>
<comment type="caution">
    <text evidence="2">The sequence shown here is derived from an EMBL/GenBank/DDBJ whole genome shotgun (WGS) entry which is preliminary data.</text>
</comment>
<dbReference type="Proteomes" id="UP001458880">
    <property type="component" value="Unassembled WGS sequence"/>
</dbReference>